<dbReference type="Proteomes" id="UP001233999">
    <property type="component" value="Unassembled WGS sequence"/>
</dbReference>
<organism evidence="6 7">
    <name type="scientific">Diploptera punctata</name>
    <name type="common">Pacific beetle cockroach</name>
    <dbReference type="NCBI Taxonomy" id="6984"/>
    <lineage>
        <taxon>Eukaryota</taxon>
        <taxon>Metazoa</taxon>
        <taxon>Ecdysozoa</taxon>
        <taxon>Arthropoda</taxon>
        <taxon>Hexapoda</taxon>
        <taxon>Insecta</taxon>
        <taxon>Pterygota</taxon>
        <taxon>Neoptera</taxon>
        <taxon>Polyneoptera</taxon>
        <taxon>Dictyoptera</taxon>
        <taxon>Blattodea</taxon>
        <taxon>Blaberoidea</taxon>
        <taxon>Blaberidae</taxon>
        <taxon>Diplopterinae</taxon>
        <taxon>Diploptera</taxon>
    </lineage>
</organism>
<comment type="subcellular location">
    <subcellularLocation>
        <location evidence="1">Lysosome</location>
    </subcellularLocation>
</comment>
<keyword evidence="7" id="KW-1185">Reference proteome</keyword>
<proteinExistence type="inferred from homology"/>
<evidence type="ECO:0000256" key="1">
    <source>
        <dbReference type="ARBA" id="ARBA00004371"/>
    </source>
</evidence>
<feature type="coiled-coil region" evidence="5">
    <location>
        <begin position="18"/>
        <end position="45"/>
    </location>
</feature>
<comment type="caution">
    <text evidence="6">The sequence shown here is derived from an EMBL/GenBank/DDBJ whole genome shotgun (WGS) entry which is preliminary data.</text>
</comment>
<evidence type="ECO:0000313" key="6">
    <source>
        <dbReference type="EMBL" id="KAJ9601223.1"/>
    </source>
</evidence>
<evidence type="ECO:0000256" key="4">
    <source>
        <dbReference type="ARBA" id="ARBA00032690"/>
    </source>
</evidence>
<evidence type="ECO:0000256" key="3">
    <source>
        <dbReference type="ARBA" id="ARBA00023228"/>
    </source>
</evidence>
<dbReference type="GO" id="GO:0005764">
    <property type="term" value="C:lysosome"/>
    <property type="evidence" value="ECO:0007669"/>
    <property type="project" value="UniProtKB-SubCell"/>
</dbReference>
<dbReference type="PANTHER" id="PTHR33967">
    <property type="entry name" value="RAGULATOR COMPLEX PROTEIN LAMTOR4"/>
    <property type="match status" value="1"/>
</dbReference>
<dbReference type="GO" id="GO:0005085">
    <property type="term" value="F:guanyl-nucleotide exchange factor activity"/>
    <property type="evidence" value="ECO:0007669"/>
    <property type="project" value="TreeGrafter"/>
</dbReference>
<dbReference type="GO" id="GO:0071986">
    <property type="term" value="C:Ragulator complex"/>
    <property type="evidence" value="ECO:0007669"/>
    <property type="project" value="InterPro"/>
</dbReference>
<reference evidence="6" key="1">
    <citation type="journal article" date="2023" name="IScience">
        <title>Live-bearing cockroach genome reveals convergent evolutionary mechanisms linked to viviparity in insects and beyond.</title>
        <authorList>
            <person name="Fouks B."/>
            <person name="Harrison M.C."/>
            <person name="Mikhailova A.A."/>
            <person name="Marchal E."/>
            <person name="English S."/>
            <person name="Carruthers M."/>
            <person name="Jennings E.C."/>
            <person name="Chiamaka E.L."/>
            <person name="Frigard R.A."/>
            <person name="Pippel M."/>
            <person name="Attardo G.M."/>
            <person name="Benoit J.B."/>
            <person name="Bornberg-Bauer E."/>
            <person name="Tobe S.S."/>
        </authorList>
    </citation>
    <scope>NUCLEOTIDE SEQUENCE</scope>
    <source>
        <strain evidence="6">Stay&amp;Tobe</strain>
    </source>
</reference>
<dbReference type="InterPro" id="IPR034601">
    <property type="entry name" value="LAMTOR4"/>
</dbReference>
<comment type="similarity">
    <text evidence="2">Belongs to the LAMTOR4 family.</text>
</comment>
<name>A0AAD8AP41_DIPPU</name>
<dbReference type="PANTHER" id="PTHR33967:SF1">
    <property type="entry name" value="RAGULATOR COMPLEX PROTEIN LAMTOR4"/>
    <property type="match status" value="1"/>
</dbReference>
<keyword evidence="5" id="KW-0175">Coiled coil</keyword>
<keyword evidence="3" id="KW-0458">Lysosome</keyword>
<evidence type="ECO:0000256" key="5">
    <source>
        <dbReference type="SAM" id="Coils"/>
    </source>
</evidence>
<evidence type="ECO:0000313" key="7">
    <source>
        <dbReference type="Proteomes" id="UP001233999"/>
    </source>
</evidence>
<sequence>SGGELENDERMANIMYGLISSADKVDQLDEKNVKLEENVKSFKRISVMYEDYCYSICLSNKKVHIVKRKLVLNPVEPVMA</sequence>
<dbReference type="EMBL" id="JASPKZ010000030">
    <property type="protein sequence ID" value="KAJ9601223.1"/>
    <property type="molecule type" value="Genomic_DNA"/>
</dbReference>
<evidence type="ECO:0000256" key="2">
    <source>
        <dbReference type="ARBA" id="ARBA00010627"/>
    </source>
</evidence>
<accession>A0AAD8AP41</accession>
<gene>
    <name evidence="6" type="ORF">L9F63_000618</name>
</gene>
<reference evidence="6" key="2">
    <citation type="submission" date="2023-05" db="EMBL/GenBank/DDBJ databases">
        <authorList>
            <person name="Fouks B."/>
        </authorList>
    </citation>
    <scope>NUCLEOTIDE SEQUENCE</scope>
    <source>
        <strain evidence="6">Stay&amp;Tobe</strain>
        <tissue evidence="6">Testes</tissue>
    </source>
</reference>
<feature type="non-terminal residue" evidence="6">
    <location>
        <position position="80"/>
    </location>
</feature>
<dbReference type="GO" id="GO:0071230">
    <property type="term" value="P:cellular response to amino acid stimulus"/>
    <property type="evidence" value="ECO:0007669"/>
    <property type="project" value="InterPro"/>
</dbReference>
<dbReference type="GO" id="GO:0032008">
    <property type="term" value="P:positive regulation of TOR signaling"/>
    <property type="evidence" value="ECO:0007669"/>
    <property type="project" value="InterPro"/>
</dbReference>
<protein>
    <recommendedName>
        <fullName evidence="4">Late endosomal/lysosomal adaptor and MAPK and MTOR activator 4</fullName>
    </recommendedName>
</protein>
<dbReference type="AlphaFoldDB" id="A0AAD8AP41"/>